<dbReference type="AlphaFoldDB" id="D6RKN1"/>
<dbReference type="VEuPathDB" id="FungiDB:CC1G_13897"/>
<name>D6RKN1_COPC7</name>
<dbReference type="EMBL" id="AACS02000002">
    <property type="protein sequence ID" value="EFI28363.1"/>
    <property type="molecule type" value="Genomic_DNA"/>
</dbReference>
<dbReference type="Proteomes" id="UP000001861">
    <property type="component" value="Unassembled WGS sequence"/>
</dbReference>
<evidence type="ECO:0000313" key="2">
    <source>
        <dbReference type="Proteomes" id="UP000001861"/>
    </source>
</evidence>
<dbReference type="OrthoDB" id="3038120at2759"/>
<dbReference type="RefSeq" id="XP_002911857.1">
    <property type="nucleotide sequence ID" value="XM_002911811.1"/>
</dbReference>
<dbReference type="KEGG" id="cci:CC1G_13897"/>
<evidence type="ECO:0000313" key="1">
    <source>
        <dbReference type="EMBL" id="EFI28363.1"/>
    </source>
</evidence>
<comment type="caution">
    <text evidence="1">The sequence shown here is derived from an EMBL/GenBank/DDBJ whole genome shotgun (WGS) entry which is preliminary data.</text>
</comment>
<organism evidence="1 2">
    <name type="scientific">Coprinopsis cinerea (strain Okayama-7 / 130 / ATCC MYA-4618 / FGSC 9003)</name>
    <name type="common">Inky cap fungus</name>
    <name type="synonym">Hormographiella aspergillata</name>
    <dbReference type="NCBI Taxonomy" id="240176"/>
    <lineage>
        <taxon>Eukaryota</taxon>
        <taxon>Fungi</taxon>
        <taxon>Dikarya</taxon>
        <taxon>Basidiomycota</taxon>
        <taxon>Agaricomycotina</taxon>
        <taxon>Agaricomycetes</taxon>
        <taxon>Agaricomycetidae</taxon>
        <taxon>Agaricales</taxon>
        <taxon>Agaricineae</taxon>
        <taxon>Psathyrellaceae</taxon>
        <taxon>Coprinopsis</taxon>
    </lineage>
</organism>
<dbReference type="InParanoid" id="D6RKN1"/>
<gene>
    <name evidence="1" type="ORF">CC1G_13897</name>
</gene>
<keyword evidence="2" id="KW-1185">Reference proteome</keyword>
<accession>D6RKN1</accession>
<proteinExistence type="predicted"/>
<dbReference type="GeneID" id="9379769"/>
<sequence>MPTLTSQITPRNATSRVLECLELLDHIASFLPWKHMSALAASHPMLRSVTQVEAEKRIRIGLEPILGALELSFESFMNALDECEGGFVGSTALRVMYVRTEYLGEYARMPRITVVVPKGKRERFIELLDKPSWVWVEKPIGWQSRETISKVVEANVTSATQFLGDDEVQQMVPEPEDPEERGNDYVIQSRVRRRERLKYLVYFRILESTAHVLQVLGGSDSTRDMIVITSTRIYLLYPKLVHADLALTGSWGWERGSRIKSVPVVHKYNESWPFPCGKLCPVLARKGREGDGTGVFYWNGERERALIREAEEWVKTSGWGAGWRISDDEGSSNAGRGDVGVTAAMETLRKRTFLKASPKARLHSKRASRFIEEHRAPFVWGILFAQDSETPALVPIAYRTGTDGRACLKDLFVETYLGPKSNCETMNRAPMEFKMLNGYRGLATTGYMFRHPGNFRDGNPSFLRIMGHDNVQALSILGPCLVVLFHPPGMVDASEDDIPFVCATVTWHLLSGYARSLTEASYDLLHLEFENDGEPGGAGADNESEEEEPVEITYAELTCNLLHMLNTCITLR</sequence>
<protein>
    <submittedName>
        <fullName evidence="1">Uncharacterized protein</fullName>
    </submittedName>
</protein>
<dbReference type="HOGENOM" id="CLU_476483_0_0_1"/>
<reference evidence="1 2" key="1">
    <citation type="journal article" date="2010" name="Proc. Natl. Acad. Sci. U.S.A.">
        <title>Insights into evolution of multicellular fungi from the assembled chromosomes of the mushroom Coprinopsis cinerea (Coprinus cinereus).</title>
        <authorList>
            <person name="Stajich J.E."/>
            <person name="Wilke S.K."/>
            <person name="Ahren D."/>
            <person name="Au C.H."/>
            <person name="Birren B.W."/>
            <person name="Borodovsky M."/>
            <person name="Burns C."/>
            <person name="Canback B."/>
            <person name="Casselton L.A."/>
            <person name="Cheng C.K."/>
            <person name="Deng J."/>
            <person name="Dietrich F.S."/>
            <person name="Fargo D.C."/>
            <person name="Farman M.L."/>
            <person name="Gathman A.C."/>
            <person name="Goldberg J."/>
            <person name="Guigo R."/>
            <person name="Hoegger P.J."/>
            <person name="Hooker J.B."/>
            <person name="Huggins A."/>
            <person name="James T.Y."/>
            <person name="Kamada T."/>
            <person name="Kilaru S."/>
            <person name="Kodira C."/>
            <person name="Kues U."/>
            <person name="Kupfer D."/>
            <person name="Kwan H.S."/>
            <person name="Lomsadze A."/>
            <person name="Li W."/>
            <person name="Lilly W.W."/>
            <person name="Ma L.J."/>
            <person name="Mackey A.J."/>
            <person name="Manning G."/>
            <person name="Martin F."/>
            <person name="Muraguchi H."/>
            <person name="Natvig D.O."/>
            <person name="Palmerini H."/>
            <person name="Ramesh M.A."/>
            <person name="Rehmeyer C.J."/>
            <person name="Roe B.A."/>
            <person name="Shenoy N."/>
            <person name="Stanke M."/>
            <person name="Ter-Hovhannisyan V."/>
            <person name="Tunlid A."/>
            <person name="Velagapudi R."/>
            <person name="Vision T.J."/>
            <person name="Zeng Q."/>
            <person name="Zolan M.E."/>
            <person name="Pukkila P.J."/>
        </authorList>
    </citation>
    <scope>NUCLEOTIDE SEQUENCE [LARGE SCALE GENOMIC DNA]</scope>
    <source>
        <strain evidence="2">Okayama-7 / 130 / ATCC MYA-4618 / FGSC 9003</strain>
    </source>
</reference>